<name>A0AAV9ZNM9_9AGAR</name>
<reference evidence="2 3" key="1">
    <citation type="journal article" date="2024" name="J Genomics">
        <title>Draft genome sequencing and assembly of Favolaschia claudopus CIRM-BRFM 2984 isolated from oak limbs.</title>
        <authorList>
            <person name="Navarro D."/>
            <person name="Drula E."/>
            <person name="Chaduli D."/>
            <person name="Cazenave R."/>
            <person name="Ahrendt S."/>
            <person name="Wang J."/>
            <person name="Lipzen A."/>
            <person name="Daum C."/>
            <person name="Barry K."/>
            <person name="Grigoriev I.V."/>
            <person name="Favel A."/>
            <person name="Rosso M.N."/>
            <person name="Martin F."/>
        </authorList>
    </citation>
    <scope>NUCLEOTIDE SEQUENCE [LARGE SCALE GENOMIC DNA]</scope>
    <source>
        <strain evidence="2 3">CIRM-BRFM 2984</strain>
    </source>
</reference>
<organism evidence="2 3">
    <name type="scientific">Favolaschia claudopus</name>
    <dbReference type="NCBI Taxonomy" id="2862362"/>
    <lineage>
        <taxon>Eukaryota</taxon>
        <taxon>Fungi</taxon>
        <taxon>Dikarya</taxon>
        <taxon>Basidiomycota</taxon>
        <taxon>Agaricomycotina</taxon>
        <taxon>Agaricomycetes</taxon>
        <taxon>Agaricomycetidae</taxon>
        <taxon>Agaricales</taxon>
        <taxon>Marasmiineae</taxon>
        <taxon>Mycenaceae</taxon>
        <taxon>Favolaschia</taxon>
    </lineage>
</organism>
<evidence type="ECO:0000313" key="3">
    <source>
        <dbReference type="Proteomes" id="UP001362999"/>
    </source>
</evidence>
<comment type="caution">
    <text evidence="2">The sequence shown here is derived from an EMBL/GenBank/DDBJ whole genome shotgun (WGS) entry which is preliminary data.</text>
</comment>
<feature type="region of interest" description="Disordered" evidence="1">
    <location>
        <begin position="199"/>
        <end position="222"/>
    </location>
</feature>
<feature type="region of interest" description="Disordered" evidence="1">
    <location>
        <begin position="248"/>
        <end position="308"/>
    </location>
</feature>
<accession>A0AAV9ZNM9</accession>
<evidence type="ECO:0000256" key="1">
    <source>
        <dbReference type="SAM" id="MobiDB-lite"/>
    </source>
</evidence>
<dbReference type="Proteomes" id="UP001362999">
    <property type="component" value="Unassembled WGS sequence"/>
</dbReference>
<protein>
    <submittedName>
        <fullName evidence="2">Uncharacterized protein</fullName>
    </submittedName>
</protein>
<dbReference type="EMBL" id="JAWWNJ010000126">
    <property type="protein sequence ID" value="KAK6988019.1"/>
    <property type="molecule type" value="Genomic_DNA"/>
</dbReference>
<proteinExistence type="predicted"/>
<gene>
    <name evidence="2" type="ORF">R3P38DRAFT_3374273</name>
</gene>
<dbReference type="AlphaFoldDB" id="A0AAV9ZNM9"/>
<evidence type="ECO:0000313" key="2">
    <source>
        <dbReference type="EMBL" id="KAK6988019.1"/>
    </source>
</evidence>
<sequence length="308" mass="34867">MIHHSIFILPYPTPSCTRYASKSARSKLPASTNINLYTEDMHQQIDNGGDAQQHYQARRTKKIRRERHLESRENPYVPLIRPIVVALVPSGETTDDLGIHESNASRRRSPIRLPPRRYYTAVRITDMRKVEGEQSRYALWSRKAEAVGGRAMKTELEDLSQHCPQRTPYLATIRVTNTSEGEGGEVWTGDTQGVGEIIHRNSTRGGNDEIGSGRIVSGDYRDPKRDDTHILHLPLSLLTLFRSAHIHIPHNQPPAPHSFTHTRTGEARRTPASPSPPHHEQPRTKLKLSPSRLLPRPPSSPYLLRSRS</sequence>
<keyword evidence="3" id="KW-1185">Reference proteome</keyword>